<feature type="region of interest" description="Disordered" evidence="2">
    <location>
        <begin position="586"/>
        <end position="605"/>
    </location>
</feature>
<feature type="region of interest" description="Disordered" evidence="2">
    <location>
        <begin position="158"/>
        <end position="183"/>
    </location>
</feature>
<dbReference type="AlphaFoldDB" id="A0A7S3HPV5"/>
<reference evidence="3" key="1">
    <citation type="submission" date="2021-01" db="EMBL/GenBank/DDBJ databases">
        <authorList>
            <person name="Corre E."/>
            <person name="Pelletier E."/>
            <person name="Niang G."/>
            <person name="Scheremetjew M."/>
            <person name="Finn R."/>
            <person name="Kale V."/>
            <person name="Holt S."/>
            <person name="Cochrane G."/>
            <person name="Meng A."/>
            <person name="Brown T."/>
            <person name="Cohen L."/>
        </authorList>
    </citation>
    <scope>NUCLEOTIDE SEQUENCE</scope>
    <source>
        <strain evidence="3">CCAP 955/1</strain>
    </source>
</reference>
<feature type="compositionally biased region" description="Low complexity" evidence="2">
    <location>
        <begin position="656"/>
        <end position="668"/>
    </location>
</feature>
<evidence type="ECO:0000256" key="2">
    <source>
        <dbReference type="SAM" id="MobiDB-lite"/>
    </source>
</evidence>
<feature type="compositionally biased region" description="Polar residues" evidence="2">
    <location>
        <begin position="586"/>
        <end position="602"/>
    </location>
</feature>
<evidence type="ECO:0000313" key="3">
    <source>
        <dbReference type="EMBL" id="CAE0301180.1"/>
    </source>
</evidence>
<gene>
    <name evidence="3" type="ORF">SELO1098_LOCUS30036</name>
</gene>
<feature type="compositionally biased region" description="Acidic residues" evidence="2">
    <location>
        <begin position="669"/>
        <end position="678"/>
    </location>
</feature>
<proteinExistence type="predicted"/>
<name>A0A7S3HPV5_9STRA</name>
<accession>A0A7S3HPV5</accession>
<feature type="region of interest" description="Disordered" evidence="2">
    <location>
        <begin position="641"/>
        <end position="692"/>
    </location>
</feature>
<sequence>MDDKLKALTEAQLGEIKNRAEGAASRLEDSLNAQKSEQQRALMKRLERRRKQCAERIEREVATAAAAATAGDGSPPITAEQKAIMLESALAQLDSQAEAEAAFLEQQNIASVRAVRAQMVALVRAEHEKECERLENELLAQKDKRTKELKLRLERKKAERAKELMNQKDTSAENGSTDENESTPAISVAVAVALASEEMAEQEAIALNSLQAETDASIEAARKQVLDTLKELHDKESVRLEDDLLYQEKMQRANLANRLERQKKIKEKQLLAAAHARTTTSASTTEDTPFDLSAAANRADLQEIAAASMELSIKEQVEREMQQIALQEEAKLQASLDLLKAAHHKESEELHEELQYKRTSADKRLKERLALKQAKQAQQDATTAAAATGILSTKVDMSALRGISIAVTPALFTLAEAEDDPVPEVEVVVPPSDGSIAADEYTATTKTRQKQLLDRLTQFIAFEKSRHIAEKQGLVKTATTKQKKEFALNELAHTSILFDHVSEFLALGLKKTFLYQTKAIKDLIAQLKPDCPIGESVRFSVEQMAQLESKTVVDHFRENACEKILERFQRDLGALVDSQALERRTTLTQMKQNGSSNTQLQASRDEMTEYHTERILTEVEKVILTFTGVFIDASALLETGSTDANTHHNGRSSVKNSSTNNNGHGTNDSDNEDDDLDAFDAHISPSVPASRKQAKGIQRGNLYGQRLLSWFDTVMALLKLYATCPMAFNMACDQQCSEVKILRSSAGVALLELSSEFRPQLSKPLLQVGVQSYLQHMRGGVDYTLEGHAAVEATISAVQRSFSSTDHRANFATLFAQARATFYDNNSNVVSSPSAKTELRESHAQELQSAYLRALEKFIAKPVLTAEEIAHAQAQAVAAAGRAQETTSLSSKSGRLSGAEARKIQLISALNAGTERLKMEVREKYRKLGGGNEVTQNQEIEQLLQAQREVVDMISDDAIRLEEVNADGLIAVVERKAQGAKLGAEDVVDVQKDVQRQKQLERAQKDVQRVLQTASESENKLDVALKIEQAKRQQALHARLTVRRTTIAKK</sequence>
<feature type="coiled-coil region" evidence="1">
    <location>
        <begin position="17"/>
        <end position="63"/>
    </location>
</feature>
<organism evidence="3">
    <name type="scientific">Spumella elongata</name>
    <dbReference type="NCBI Taxonomy" id="89044"/>
    <lineage>
        <taxon>Eukaryota</taxon>
        <taxon>Sar</taxon>
        <taxon>Stramenopiles</taxon>
        <taxon>Ochrophyta</taxon>
        <taxon>Chrysophyceae</taxon>
        <taxon>Chromulinales</taxon>
        <taxon>Chromulinaceae</taxon>
        <taxon>Spumella</taxon>
    </lineage>
</organism>
<keyword evidence="1" id="KW-0175">Coiled coil</keyword>
<evidence type="ECO:0000256" key="1">
    <source>
        <dbReference type="SAM" id="Coils"/>
    </source>
</evidence>
<protein>
    <submittedName>
        <fullName evidence="3">Uncharacterized protein</fullName>
    </submittedName>
</protein>
<dbReference type="EMBL" id="HBIC01058483">
    <property type="protein sequence ID" value="CAE0301180.1"/>
    <property type="molecule type" value="Transcribed_RNA"/>
</dbReference>